<evidence type="ECO:0000313" key="9">
    <source>
        <dbReference type="EMBL" id="GAT60874.1"/>
    </source>
</evidence>
<dbReference type="Pfam" id="PF13424">
    <property type="entry name" value="TPR_12"/>
    <property type="match status" value="1"/>
</dbReference>
<feature type="repeat" description="TPR" evidence="7">
    <location>
        <begin position="825"/>
        <end position="858"/>
    </location>
</feature>
<keyword evidence="10" id="KW-1185">Reference proteome</keyword>
<feature type="repeat" description="TPR" evidence="7">
    <location>
        <begin position="648"/>
        <end position="681"/>
    </location>
</feature>
<feature type="region of interest" description="Disordered" evidence="8">
    <location>
        <begin position="201"/>
        <end position="235"/>
    </location>
</feature>
<evidence type="ECO:0000256" key="3">
    <source>
        <dbReference type="ARBA" id="ARBA00022776"/>
    </source>
</evidence>
<feature type="compositionally biased region" description="Polar residues" evidence="8">
    <location>
        <begin position="283"/>
        <end position="298"/>
    </location>
</feature>
<feature type="compositionally biased region" description="Low complexity" evidence="8">
    <location>
        <begin position="219"/>
        <end position="235"/>
    </location>
</feature>
<dbReference type="SUPFAM" id="SSF48452">
    <property type="entry name" value="TPR-like"/>
    <property type="match status" value="2"/>
</dbReference>
<organism evidence="9 10">
    <name type="scientific">Mycena chlorophos</name>
    <name type="common">Agaric fungus</name>
    <name type="synonym">Agaricus chlorophos</name>
    <dbReference type="NCBI Taxonomy" id="658473"/>
    <lineage>
        <taxon>Eukaryota</taxon>
        <taxon>Fungi</taxon>
        <taxon>Dikarya</taxon>
        <taxon>Basidiomycota</taxon>
        <taxon>Agaricomycotina</taxon>
        <taxon>Agaricomycetes</taxon>
        <taxon>Agaricomycetidae</taxon>
        <taxon>Agaricales</taxon>
        <taxon>Marasmiineae</taxon>
        <taxon>Mycenaceae</taxon>
        <taxon>Mycena</taxon>
    </lineage>
</organism>
<dbReference type="PANTHER" id="PTHR12558">
    <property type="entry name" value="CELL DIVISION CYCLE 16,23,27"/>
    <property type="match status" value="1"/>
</dbReference>
<feature type="repeat" description="TPR" evidence="7">
    <location>
        <begin position="791"/>
        <end position="824"/>
    </location>
</feature>
<dbReference type="Gene3D" id="1.25.40.10">
    <property type="entry name" value="Tetratricopeptide repeat domain"/>
    <property type="match status" value="1"/>
</dbReference>
<dbReference type="Pfam" id="PF12895">
    <property type="entry name" value="ANAPC3"/>
    <property type="match status" value="1"/>
</dbReference>
<evidence type="ECO:0000256" key="8">
    <source>
        <dbReference type="SAM" id="MobiDB-lite"/>
    </source>
</evidence>
<evidence type="ECO:0000256" key="5">
    <source>
        <dbReference type="ARBA" id="ARBA00022803"/>
    </source>
</evidence>
<proteinExistence type="predicted"/>
<protein>
    <recommendedName>
        <fullName evidence="11">TPR-like protein</fullName>
    </recommendedName>
</protein>
<keyword evidence="6" id="KW-0131">Cell cycle</keyword>
<dbReference type="SMART" id="SM00028">
    <property type="entry name" value="TPR"/>
    <property type="match status" value="6"/>
</dbReference>
<dbReference type="Pfam" id="PF13181">
    <property type="entry name" value="TPR_8"/>
    <property type="match status" value="1"/>
</dbReference>
<evidence type="ECO:0000256" key="1">
    <source>
        <dbReference type="ARBA" id="ARBA00022618"/>
    </source>
</evidence>
<keyword evidence="5 7" id="KW-0802">TPR repeat</keyword>
<name>A0ABQ0MC44_MYCCL</name>
<dbReference type="EMBL" id="DF849967">
    <property type="protein sequence ID" value="GAT60874.1"/>
    <property type="molecule type" value="Genomic_DNA"/>
</dbReference>
<sequence length="1255" mass="140966">MATNTLQVAKRADLFGDGAEQKYEYDEELLEELDRVFGATLDTTLRAVPKSNAIAEERSSNAAGMQDYPHCKTNSFRIPPAICNTLDIAASQTSPSHSVDTVSAAKTRRRWARQAAVGVESLLDQAAKLPPPFRRGRVLHVAGSVDASKPAMLHLYRLQERRTTRPPVPSSQLQQFPYGAGPALGEALRIPGIEVVENKVARRKRTRHSRKRRNAYNVPSIPRLPSPSRRSSMNSFSFGPQQLVDLYLDANSSTASSLDPNRSILPASPLRSSPRHASRQKDPASTTRGQHPLANDTNIFQDEESDYEWGMVDRMRLWRHDALMQHLYETASFWGDKILSWTNDPNDAFWLAQTYFMTHQYSRAERLLTRPFPTTPPKRPSPLTNGHIGKGKEREIPMQRLPLGLVDVSEDMQRDVSRLVDMSVACRYLAAQCQVRQGNWSDATEMLGEANPFRNSGRSGPAIPNLDGGIKIEASMCHLRGVLMLKLGRGEDAKECFMEALTLDVKCFDAFEQLVSGEMMTPDEEWEFVQGLAYSQQTPHDASFVQLIYTARLRKYKHATEHALTRQRLVEEYGLGDNPDVLFSFADALYTQFRWADCFAITTRIRGLVSMHNPTMPLHIACMYHLSHLNSKLFILAHEMVDREPENAVSWYAVGIWYLSNQKWTEARQYFSKTSLMDPRFGPAWIAFAHTFALEGEHDHAVTAYSTCARMFTGSHLPLMFVGMENIMLSNYPQADEALNAAQTMCDGDPLLCNELGVMAYNHSKYEEAASFFRKALELASATQGSHKTWATTHLNLGTCYRKLHQYDAAEASYQKVLDLDPRHAQALGLLGMVYHLTDQVDKAILKYHEALSVEQLNPAIMELLNMALDQTTSVTPDLREFKSIVRTLRDKYAMRGKSDKGKGKQRADDGDAMNIGDGSDGYSLSSANSMSGSRKASLQLARLNDSVLGAFGLLLPHSEGLDHLLRLLSTWSGTEYVSECVLHPALAERDNHQQILHCNPSNDILVPLLHLRARLQHRAGLRTVPVSSAAPGIAKFASLISDSQTLGRFWGLLQIFQWLISLERTQQPTRNLLTIERLQGWSMLGYYPLEHLSYLRTHEVIPASVPSLGSIVDSTAKPITLDSNHLSRMSIRFWAVYVVLQFAHLREDRKLLQLQQRTLRKSKELLIPSEKQEIRRKWDAYWSGLLVNACNLPVALHWSVEGGVFTNPFIVNVLSFIAAVVSFRTAWKATALPVMVEPETISDLVAPPTETPAM</sequence>
<feature type="region of interest" description="Disordered" evidence="8">
    <location>
        <begin position="370"/>
        <end position="390"/>
    </location>
</feature>
<feature type="repeat" description="TPR" evidence="7">
    <location>
        <begin position="750"/>
        <end position="783"/>
    </location>
</feature>
<feature type="compositionally biased region" description="Basic and acidic residues" evidence="8">
    <location>
        <begin position="896"/>
        <end position="910"/>
    </location>
</feature>
<dbReference type="InterPro" id="IPR011990">
    <property type="entry name" value="TPR-like_helical_dom_sf"/>
</dbReference>
<evidence type="ECO:0000256" key="6">
    <source>
        <dbReference type="ARBA" id="ARBA00023306"/>
    </source>
</evidence>
<keyword evidence="4" id="KW-0833">Ubl conjugation pathway</keyword>
<gene>
    <name evidence="9" type="ORF">MCHLO_16966</name>
</gene>
<keyword evidence="2" id="KW-0677">Repeat</keyword>
<keyword evidence="1" id="KW-0132">Cell division</keyword>
<dbReference type="Proteomes" id="UP000815677">
    <property type="component" value="Unassembled WGS sequence"/>
</dbReference>
<feature type="compositionally biased region" description="Basic residues" evidence="8">
    <location>
        <begin position="201"/>
        <end position="214"/>
    </location>
</feature>
<evidence type="ECO:0000313" key="10">
    <source>
        <dbReference type="Proteomes" id="UP000815677"/>
    </source>
</evidence>
<dbReference type="PROSITE" id="PS50293">
    <property type="entry name" value="TPR_REGION"/>
    <property type="match status" value="1"/>
</dbReference>
<feature type="region of interest" description="Disordered" evidence="8">
    <location>
        <begin position="896"/>
        <end position="917"/>
    </location>
</feature>
<dbReference type="InterPro" id="IPR019734">
    <property type="entry name" value="TPR_rpt"/>
</dbReference>
<evidence type="ECO:0000256" key="2">
    <source>
        <dbReference type="ARBA" id="ARBA00022737"/>
    </source>
</evidence>
<keyword evidence="3" id="KW-0498">Mitosis</keyword>
<evidence type="ECO:0000256" key="7">
    <source>
        <dbReference type="PROSITE-ProRule" id="PRU00339"/>
    </source>
</evidence>
<accession>A0ABQ0MC44</accession>
<dbReference type="PROSITE" id="PS50005">
    <property type="entry name" value="TPR"/>
    <property type="match status" value="4"/>
</dbReference>
<evidence type="ECO:0008006" key="11">
    <source>
        <dbReference type="Google" id="ProtNLM"/>
    </source>
</evidence>
<reference evidence="9" key="1">
    <citation type="submission" date="2014-09" db="EMBL/GenBank/DDBJ databases">
        <title>Genome sequence of the luminous mushroom Mycena chlorophos for searching fungal bioluminescence genes.</title>
        <authorList>
            <person name="Tanaka Y."/>
            <person name="Kasuga D."/>
            <person name="Oba Y."/>
            <person name="Hase S."/>
            <person name="Sato K."/>
            <person name="Oba Y."/>
            <person name="Sakakibara Y."/>
        </authorList>
    </citation>
    <scope>NUCLEOTIDE SEQUENCE</scope>
</reference>
<evidence type="ECO:0000256" key="4">
    <source>
        <dbReference type="ARBA" id="ARBA00022786"/>
    </source>
</evidence>
<feature type="region of interest" description="Disordered" evidence="8">
    <location>
        <begin position="255"/>
        <end position="298"/>
    </location>
</feature>
<dbReference type="PANTHER" id="PTHR12558:SF9">
    <property type="entry name" value="CELL DIVISION CYCLE PROTEIN 16 HOMOLOG"/>
    <property type="match status" value="1"/>
</dbReference>